<keyword evidence="2" id="KW-1185">Reference proteome</keyword>
<sequence length="14" mass="1615">MDTIVLRPEGTQRV</sequence>
<proteinExistence type="predicted"/>
<dbReference type="EMBL" id="FZQP02002114">
    <property type="protein sequence ID" value="VVC94766.1"/>
    <property type="molecule type" value="Genomic_DNA"/>
</dbReference>
<protein>
    <submittedName>
        <fullName evidence="1">Uncharacterized protein</fullName>
    </submittedName>
</protein>
<accession>A0A5E4QCJ0</accession>
<name>A0A5E4QCJ0_9NEOP</name>
<gene>
    <name evidence="1" type="ORF">LSINAPIS_LOCUS6647</name>
</gene>
<evidence type="ECO:0000313" key="1">
    <source>
        <dbReference type="EMBL" id="VVC94766.1"/>
    </source>
</evidence>
<organism evidence="1 2">
    <name type="scientific">Leptidea sinapis</name>
    <dbReference type="NCBI Taxonomy" id="189913"/>
    <lineage>
        <taxon>Eukaryota</taxon>
        <taxon>Metazoa</taxon>
        <taxon>Ecdysozoa</taxon>
        <taxon>Arthropoda</taxon>
        <taxon>Hexapoda</taxon>
        <taxon>Insecta</taxon>
        <taxon>Pterygota</taxon>
        <taxon>Neoptera</taxon>
        <taxon>Endopterygota</taxon>
        <taxon>Lepidoptera</taxon>
        <taxon>Glossata</taxon>
        <taxon>Ditrysia</taxon>
        <taxon>Papilionoidea</taxon>
        <taxon>Pieridae</taxon>
        <taxon>Dismorphiinae</taxon>
        <taxon>Leptidea</taxon>
    </lineage>
</organism>
<evidence type="ECO:0000313" key="2">
    <source>
        <dbReference type="Proteomes" id="UP000324832"/>
    </source>
</evidence>
<dbReference type="Proteomes" id="UP000324832">
    <property type="component" value="Unassembled WGS sequence"/>
</dbReference>
<reference evidence="1 2" key="1">
    <citation type="submission" date="2017-07" db="EMBL/GenBank/DDBJ databases">
        <authorList>
            <person name="Talla V."/>
            <person name="Backstrom N."/>
        </authorList>
    </citation>
    <scope>NUCLEOTIDE SEQUENCE [LARGE SCALE GENOMIC DNA]</scope>
</reference>